<evidence type="ECO:0000256" key="1">
    <source>
        <dbReference type="ARBA" id="ARBA00006429"/>
    </source>
</evidence>
<sequence length="351" mass="40079">MLEEKLTHSFQFFEYILISGVILKQFSLSKYYQFVFSILLFIFSAFSFSAPSSFTEAKALSKTQVYADQNHQGEGTIYCGCQWEWAGKSGGKVDLASCGYQVRKQQNRAERIEWEHIVPAWVFGHQRQCWQQGGRKNCVSSDPIFGQMEADLHNLAPSIGEVNGDRSNFSFGQLPANTPYPYGMCRSRVDFKQKVFEPRDEAKGQVARVYFYMHDRYNLSMSRQQQQLLMAWDNKYPPTPWETQRDNRVAKVMGHHNPFVTGEKKWSLNHKNSADGVNISPVLPLNQPQVIESKPIVPNTVEIKGNRNSKKYHFSHCASFNTIADKNAVIFTDEQSAKAAGFELAGNCKIR</sequence>
<keyword evidence="4" id="KW-0255">Endonuclease</keyword>
<dbReference type="EC" id="3.1.21.1" evidence="4"/>
<proteinExistence type="inferred from homology"/>
<dbReference type="SUPFAM" id="SSF57884">
    <property type="entry name" value="Ada DNA repair protein, N-terminal domain (N-Ada 10)"/>
    <property type="match status" value="1"/>
</dbReference>
<dbReference type="Pfam" id="PF04231">
    <property type="entry name" value="Endonuclease_1"/>
    <property type="match status" value="1"/>
</dbReference>
<dbReference type="Gene3D" id="3.40.10.10">
    <property type="entry name" value="DNA Methylphosphotriester Repair Domain"/>
    <property type="match status" value="1"/>
</dbReference>
<dbReference type="SUPFAM" id="SSF54060">
    <property type="entry name" value="His-Me finger endonucleases"/>
    <property type="match status" value="1"/>
</dbReference>
<protein>
    <submittedName>
        <fullName evidence="4">Endonuclease-1</fullName>
        <ecNumber evidence="4">3.1.21.1</ecNumber>
    </submittedName>
</protein>
<dbReference type="PANTHER" id="PTHR33607:SF2">
    <property type="entry name" value="ENDONUCLEASE-1"/>
    <property type="match status" value="1"/>
</dbReference>
<dbReference type="InterPro" id="IPR007346">
    <property type="entry name" value="Endonuclease-I"/>
</dbReference>
<keyword evidence="3 4" id="KW-0378">Hydrolase</keyword>
<dbReference type="AlphaFoldDB" id="A0A379FTE5"/>
<organism evidence="4 5">
    <name type="scientific">Providencia rettgeri</name>
    <dbReference type="NCBI Taxonomy" id="587"/>
    <lineage>
        <taxon>Bacteria</taxon>
        <taxon>Pseudomonadati</taxon>
        <taxon>Pseudomonadota</taxon>
        <taxon>Gammaproteobacteria</taxon>
        <taxon>Enterobacterales</taxon>
        <taxon>Morganellaceae</taxon>
        <taxon>Providencia</taxon>
    </lineage>
</organism>
<dbReference type="InterPro" id="IPR035451">
    <property type="entry name" value="Ada-like_dom_sf"/>
</dbReference>
<comment type="similarity">
    <text evidence="1">Belongs to the EndA/NucM nuclease family.</text>
</comment>
<dbReference type="PANTHER" id="PTHR33607">
    <property type="entry name" value="ENDONUCLEASE-1"/>
    <property type="match status" value="1"/>
</dbReference>
<dbReference type="GO" id="GO:0004530">
    <property type="term" value="F:deoxyribonuclease I activity"/>
    <property type="evidence" value="ECO:0007669"/>
    <property type="project" value="UniProtKB-EC"/>
</dbReference>
<evidence type="ECO:0000313" key="5">
    <source>
        <dbReference type="Proteomes" id="UP000254208"/>
    </source>
</evidence>
<dbReference type="InterPro" id="IPR044925">
    <property type="entry name" value="His-Me_finger_sf"/>
</dbReference>
<name>A0A379FTE5_PRORE</name>
<dbReference type="Proteomes" id="UP000254208">
    <property type="component" value="Unassembled WGS sequence"/>
</dbReference>
<gene>
    <name evidence="4" type="primary">endA</name>
    <name evidence="4" type="ORF">NCTC11801_02575</name>
</gene>
<reference evidence="4 5" key="1">
    <citation type="submission" date="2018-06" db="EMBL/GenBank/DDBJ databases">
        <authorList>
            <consortium name="Pathogen Informatics"/>
            <person name="Doyle S."/>
        </authorList>
    </citation>
    <scope>NUCLEOTIDE SEQUENCE [LARGE SCALE GENOMIC DNA]</scope>
    <source>
        <strain evidence="4 5">NCTC11801</strain>
    </source>
</reference>
<accession>A0A379FTE5</accession>
<evidence type="ECO:0000313" key="4">
    <source>
        <dbReference type="EMBL" id="SUC31623.1"/>
    </source>
</evidence>
<dbReference type="EMBL" id="UGTZ01000001">
    <property type="protein sequence ID" value="SUC31623.1"/>
    <property type="molecule type" value="Genomic_DNA"/>
</dbReference>
<keyword evidence="2" id="KW-0540">Nuclease</keyword>
<evidence type="ECO:0000256" key="2">
    <source>
        <dbReference type="ARBA" id="ARBA00022722"/>
    </source>
</evidence>
<evidence type="ECO:0000256" key="3">
    <source>
        <dbReference type="ARBA" id="ARBA00022801"/>
    </source>
</evidence>